<dbReference type="Proteomes" id="UP000617951">
    <property type="component" value="Unassembled WGS sequence"/>
</dbReference>
<feature type="transmembrane region" description="Helical" evidence="1">
    <location>
        <begin position="160"/>
        <end position="178"/>
    </location>
</feature>
<sequence>MVKQTQGLRDYYNSTHRMGRLWTLAALILILLVPFLFCLLYGVDLNWKAFGQGALAILPMYYAVGIIEVFNYAPLLGSGGSYLAFVTGNLMNMKVPAAQMAIEKSGVDAVSEEGEVINTIAVAVSSIVTTLIIAVGMLAIIPMSNWINSVPVLKEVFDLANGYVIPALFGALGVVFLAKGWKLAIVPVVLVTLLFIFWPEAASVSGILIPLASLISVGCGRYMYKKNWM</sequence>
<proteinExistence type="predicted"/>
<evidence type="ECO:0000313" key="3">
    <source>
        <dbReference type="Proteomes" id="UP000617951"/>
    </source>
</evidence>
<comment type="caution">
    <text evidence="2">The sequence shown here is derived from an EMBL/GenBank/DDBJ whole genome shotgun (WGS) entry which is preliminary data.</text>
</comment>
<evidence type="ECO:0000313" key="2">
    <source>
        <dbReference type="EMBL" id="MBC8537521.1"/>
    </source>
</evidence>
<keyword evidence="1" id="KW-0812">Transmembrane</keyword>
<keyword evidence="3" id="KW-1185">Reference proteome</keyword>
<protein>
    <submittedName>
        <fullName evidence="2">Uncharacterized protein</fullName>
    </submittedName>
</protein>
<accession>A0A926DGN2</accession>
<keyword evidence="1" id="KW-0472">Membrane</keyword>
<feature type="transmembrane region" description="Helical" evidence="1">
    <location>
        <begin position="207"/>
        <end position="224"/>
    </location>
</feature>
<dbReference type="AlphaFoldDB" id="A0A926DGN2"/>
<feature type="transmembrane region" description="Helical" evidence="1">
    <location>
        <begin position="183"/>
        <end position="201"/>
    </location>
</feature>
<dbReference type="RefSeq" id="WP_249279424.1">
    <property type="nucleotide sequence ID" value="NZ_JACRSS010000001.1"/>
</dbReference>
<feature type="transmembrane region" description="Helical" evidence="1">
    <location>
        <begin position="120"/>
        <end position="140"/>
    </location>
</feature>
<reference evidence="2" key="1">
    <citation type="submission" date="2020-08" db="EMBL/GenBank/DDBJ databases">
        <title>Genome public.</title>
        <authorList>
            <person name="Liu C."/>
            <person name="Sun Q."/>
        </authorList>
    </citation>
    <scope>NUCLEOTIDE SEQUENCE</scope>
    <source>
        <strain evidence="2">NSJ-63</strain>
    </source>
</reference>
<dbReference type="EMBL" id="JACRSS010000001">
    <property type="protein sequence ID" value="MBC8537521.1"/>
    <property type="molecule type" value="Genomic_DNA"/>
</dbReference>
<feature type="transmembrane region" description="Helical" evidence="1">
    <location>
        <begin position="21"/>
        <end position="43"/>
    </location>
</feature>
<organism evidence="2 3">
    <name type="scientific">Guopingia tenuis</name>
    <dbReference type="NCBI Taxonomy" id="2763656"/>
    <lineage>
        <taxon>Bacteria</taxon>
        <taxon>Bacillati</taxon>
        <taxon>Bacillota</taxon>
        <taxon>Clostridia</taxon>
        <taxon>Christensenellales</taxon>
        <taxon>Christensenellaceae</taxon>
        <taxon>Guopingia</taxon>
    </lineage>
</organism>
<keyword evidence="1" id="KW-1133">Transmembrane helix</keyword>
<name>A0A926DGN2_9FIRM</name>
<evidence type="ECO:0000256" key="1">
    <source>
        <dbReference type="SAM" id="Phobius"/>
    </source>
</evidence>
<gene>
    <name evidence="2" type="ORF">H8693_01050</name>
</gene>